<dbReference type="PANTHER" id="PTHR30086:SF20">
    <property type="entry name" value="ARGININE EXPORTER PROTEIN ARGO-RELATED"/>
    <property type="match status" value="1"/>
</dbReference>
<keyword evidence="5 6" id="KW-0472">Membrane</keyword>
<dbReference type="STRING" id="34103.SAMN05421778_101125"/>
<evidence type="ECO:0000256" key="2">
    <source>
        <dbReference type="ARBA" id="ARBA00022475"/>
    </source>
</evidence>
<evidence type="ECO:0000256" key="4">
    <source>
        <dbReference type="ARBA" id="ARBA00022989"/>
    </source>
</evidence>
<keyword evidence="2" id="KW-1003">Cell membrane</keyword>
<dbReference type="Pfam" id="PF01810">
    <property type="entry name" value="LysE"/>
    <property type="match status" value="1"/>
</dbReference>
<sequence>MSFSTFSLSTYFLGMATCAGLIIAIGAQNAFILRQGIRREHVGAVVAVCTLSDVLLIALGTAGIGLVSDRLPMVVPVITVAGILFLSVYGWQAARRAWQPAASGLSSREDDAPVGRGRVMLQAAAFSWLNPHAWLDTTVLIGSLANAQGADGRWAFAAGAASSSLLWFTLLAWAAGRLAPLFRRPQTWRIFDASVALMMMGLAGGLTMRSLHP</sequence>
<dbReference type="InterPro" id="IPR001123">
    <property type="entry name" value="LeuE-type"/>
</dbReference>
<accession>A0A059KPG7</accession>
<evidence type="ECO:0000313" key="7">
    <source>
        <dbReference type="EMBL" id="KDB53331.1"/>
    </source>
</evidence>
<organism evidence="7 8">
    <name type="scientific">Sphaerotilus natans subsp. natans DSM 6575</name>
    <dbReference type="NCBI Taxonomy" id="1286631"/>
    <lineage>
        <taxon>Bacteria</taxon>
        <taxon>Pseudomonadati</taxon>
        <taxon>Pseudomonadota</taxon>
        <taxon>Betaproteobacteria</taxon>
        <taxon>Burkholderiales</taxon>
        <taxon>Sphaerotilaceae</taxon>
        <taxon>Sphaerotilus</taxon>
    </lineage>
</organism>
<evidence type="ECO:0000256" key="6">
    <source>
        <dbReference type="SAM" id="Phobius"/>
    </source>
</evidence>
<dbReference type="PATRIC" id="fig|1286631.3.peg.1155"/>
<evidence type="ECO:0000256" key="3">
    <source>
        <dbReference type="ARBA" id="ARBA00022692"/>
    </source>
</evidence>
<dbReference type="AlphaFoldDB" id="A0A059KPG7"/>
<dbReference type="RefSeq" id="WP_051631662.1">
    <property type="nucleotide sequence ID" value="NZ_AZRA01000027.1"/>
</dbReference>
<protein>
    <recommendedName>
        <fullName evidence="9">Amino acid transporter</fullName>
    </recommendedName>
</protein>
<evidence type="ECO:0000256" key="5">
    <source>
        <dbReference type="ARBA" id="ARBA00023136"/>
    </source>
</evidence>
<feature type="transmembrane region" description="Helical" evidence="6">
    <location>
        <begin position="44"/>
        <end position="67"/>
    </location>
</feature>
<comment type="caution">
    <text evidence="7">The sequence shown here is derived from an EMBL/GenBank/DDBJ whole genome shotgun (WGS) entry which is preliminary data.</text>
</comment>
<evidence type="ECO:0000256" key="1">
    <source>
        <dbReference type="ARBA" id="ARBA00004651"/>
    </source>
</evidence>
<keyword evidence="8" id="KW-1185">Reference proteome</keyword>
<dbReference type="eggNOG" id="COG1279">
    <property type="taxonomic scope" value="Bacteria"/>
</dbReference>
<feature type="transmembrane region" description="Helical" evidence="6">
    <location>
        <begin position="188"/>
        <end position="208"/>
    </location>
</feature>
<dbReference type="Proteomes" id="UP000026714">
    <property type="component" value="Unassembled WGS sequence"/>
</dbReference>
<feature type="transmembrane region" description="Helical" evidence="6">
    <location>
        <begin position="12"/>
        <end position="32"/>
    </location>
</feature>
<dbReference type="GO" id="GO:0005886">
    <property type="term" value="C:plasma membrane"/>
    <property type="evidence" value="ECO:0007669"/>
    <property type="project" value="UniProtKB-SubCell"/>
</dbReference>
<dbReference type="GO" id="GO:0015171">
    <property type="term" value="F:amino acid transmembrane transporter activity"/>
    <property type="evidence" value="ECO:0007669"/>
    <property type="project" value="TreeGrafter"/>
</dbReference>
<name>A0A059KPG7_9BURK</name>
<feature type="transmembrane region" description="Helical" evidence="6">
    <location>
        <begin position="154"/>
        <end position="176"/>
    </location>
</feature>
<evidence type="ECO:0008006" key="9">
    <source>
        <dbReference type="Google" id="ProtNLM"/>
    </source>
</evidence>
<proteinExistence type="predicted"/>
<feature type="transmembrane region" description="Helical" evidence="6">
    <location>
        <begin position="73"/>
        <end position="91"/>
    </location>
</feature>
<comment type="subcellular location">
    <subcellularLocation>
        <location evidence="1">Cell membrane</location>
        <topology evidence="1">Multi-pass membrane protein</topology>
    </subcellularLocation>
</comment>
<gene>
    <name evidence="7" type="ORF">X805_11670</name>
</gene>
<evidence type="ECO:0000313" key="8">
    <source>
        <dbReference type="Proteomes" id="UP000026714"/>
    </source>
</evidence>
<reference evidence="7 8" key="1">
    <citation type="journal article" date="2014" name="FEMS Microbiol. Ecol.">
        <title>Sphaerotilus natans encrusted with nanoball-shaped Fe(III) oxide minerals formed by nitrate-reducing mixotrophic Fe(II) oxidation.</title>
        <authorList>
            <person name="Park S."/>
            <person name="Kim D.H."/>
            <person name="Lee J.H."/>
            <person name="Hur H.G."/>
        </authorList>
    </citation>
    <scope>NUCLEOTIDE SEQUENCE [LARGE SCALE GENOMIC DNA]</scope>
    <source>
        <strain evidence="7 8">DSM 6575</strain>
    </source>
</reference>
<keyword evidence="3 6" id="KW-0812">Transmembrane</keyword>
<keyword evidence="4 6" id="KW-1133">Transmembrane helix</keyword>
<dbReference type="EMBL" id="AZRA01000027">
    <property type="protein sequence ID" value="KDB53331.1"/>
    <property type="molecule type" value="Genomic_DNA"/>
</dbReference>
<dbReference type="PANTHER" id="PTHR30086">
    <property type="entry name" value="ARGININE EXPORTER PROTEIN ARGO"/>
    <property type="match status" value="1"/>
</dbReference>